<dbReference type="AlphaFoldDB" id="A0A6A5YEH7"/>
<proteinExistence type="predicted"/>
<dbReference type="SUPFAM" id="SSF48452">
    <property type="entry name" value="TPR-like"/>
    <property type="match status" value="1"/>
</dbReference>
<keyword evidence="3" id="KW-1185">Reference proteome</keyword>
<keyword evidence="1" id="KW-0802">TPR repeat</keyword>
<evidence type="ECO:0000256" key="1">
    <source>
        <dbReference type="PROSITE-ProRule" id="PRU00339"/>
    </source>
</evidence>
<evidence type="ECO:0000313" key="2">
    <source>
        <dbReference type="EMBL" id="KAF2105692.1"/>
    </source>
</evidence>
<accession>A0A6A5YEH7</accession>
<dbReference type="SMART" id="SM00028">
    <property type="entry name" value="TPR"/>
    <property type="match status" value="2"/>
</dbReference>
<dbReference type="PROSITE" id="PS50005">
    <property type="entry name" value="TPR"/>
    <property type="match status" value="1"/>
</dbReference>
<dbReference type="EMBL" id="ML977374">
    <property type="protein sequence ID" value="KAF2105692.1"/>
    <property type="molecule type" value="Genomic_DNA"/>
</dbReference>
<protein>
    <submittedName>
        <fullName evidence="2">Uncharacterized protein</fullName>
    </submittedName>
</protein>
<name>A0A6A5YEH7_9PLEO</name>
<dbReference type="Gene3D" id="1.25.40.10">
    <property type="entry name" value="Tetratricopeptide repeat domain"/>
    <property type="match status" value="1"/>
</dbReference>
<reference evidence="2" key="1">
    <citation type="journal article" date="2020" name="Stud. Mycol.">
        <title>101 Dothideomycetes genomes: a test case for predicting lifestyles and emergence of pathogens.</title>
        <authorList>
            <person name="Haridas S."/>
            <person name="Albert R."/>
            <person name="Binder M."/>
            <person name="Bloem J."/>
            <person name="Labutti K."/>
            <person name="Salamov A."/>
            <person name="Andreopoulos B."/>
            <person name="Baker S."/>
            <person name="Barry K."/>
            <person name="Bills G."/>
            <person name="Bluhm B."/>
            <person name="Cannon C."/>
            <person name="Castanera R."/>
            <person name="Culley D."/>
            <person name="Daum C."/>
            <person name="Ezra D."/>
            <person name="Gonzalez J."/>
            <person name="Henrissat B."/>
            <person name="Kuo A."/>
            <person name="Liang C."/>
            <person name="Lipzen A."/>
            <person name="Lutzoni F."/>
            <person name="Magnuson J."/>
            <person name="Mondo S."/>
            <person name="Nolan M."/>
            <person name="Ohm R."/>
            <person name="Pangilinan J."/>
            <person name="Park H.-J."/>
            <person name="Ramirez L."/>
            <person name="Alfaro M."/>
            <person name="Sun H."/>
            <person name="Tritt A."/>
            <person name="Yoshinaga Y."/>
            <person name="Zwiers L.-H."/>
            <person name="Turgeon B."/>
            <person name="Goodwin S."/>
            <person name="Spatafora J."/>
            <person name="Crous P."/>
            <person name="Grigoriev I."/>
        </authorList>
    </citation>
    <scope>NUCLEOTIDE SEQUENCE</scope>
    <source>
        <strain evidence="2">CBS 627.86</strain>
    </source>
</reference>
<dbReference type="InterPro" id="IPR011990">
    <property type="entry name" value="TPR-like_helical_dom_sf"/>
</dbReference>
<evidence type="ECO:0000313" key="3">
    <source>
        <dbReference type="Proteomes" id="UP000799770"/>
    </source>
</evidence>
<sequence length="207" mass="23568">MTDYDDARFYNEMSLRIKDHWAKDLDLRYLQSLSYQNMATMYGQTGRFVEAADCFEKALSLGADLYIIRWALSHHNYGCMQALRGDAILAKRLFEKAYELRQSSLGDHYDTAASLHMLAGCYQKERDKRSLEMARELLLEAVRILESKACSRDSRRLARTKFKLSIVLDSLGDPKAQPLRAEAQSLVAGDGNLFTDEAAFDALVSYV</sequence>
<dbReference type="OrthoDB" id="6161812at2759"/>
<organism evidence="2 3">
    <name type="scientific">Lophiotrema nucula</name>
    <dbReference type="NCBI Taxonomy" id="690887"/>
    <lineage>
        <taxon>Eukaryota</taxon>
        <taxon>Fungi</taxon>
        <taxon>Dikarya</taxon>
        <taxon>Ascomycota</taxon>
        <taxon>Pezizomycotina</taxon>
        <taxon>Dothideomycetes</taxon>
        <taxon>Pleosporomycetidae</taxon>
        <taxon>Pleosporales</taxon>
        <taxon>Lophiotremataceae</taxon>
        <taxon>Lophiotrema</taxon>
    </lineage>
</organism>
<feature type="repeat" description="TPR" evidence="1">
    <location>
        <begin position="32"/>
        <end position="65"/>
    </location>
</feature>
<dbReference type="InterPro" id="IPR019734">
    <property type="entry name" value="TPR_rpt"/>
</dbReference>
<gene>
    <name evidence="2" type="ORF">BDV96DRAFT_592133</name>
</gene>
<dbReference type="Pfam" id="PF13181">
    <property type="entry name" value="TPR_8"/>
    <property type="match status" value="1"/>
</dbReference>
<dbReference type="Proteomes" id="UP000799770">
    <property type="component" value="Unassembled WGS sequence"/>
</dbReference>
<dbReference type="Pfam" id="PF13424">
    <property type="entry name" value="TPR_12"/>
    <property type="match status" value="1"/>
</dbReference>